<evidence type="ECO:0000256" key="1">
    <source>
        <dbReference type="SAM" id="MobiDB-lite"/>
    </source>
</evidence>
<gene>
    <name evidence="2" type="ORF">J4573_16625</name>
</gene>
<protein>
    <submittedName>
        <fullName evidence="2">Uncharacterized protein</fullName>
    </submittedName>
</protein>
<feature type="compositionally biased region" description="Basic and acidic residues" evidence="1">
    <location>
        <begin position="1"/>
        <end position="11"/>
    </location>
</feature>
<feature type="compositionally biased region" description="Basic and acidic residues" evidence="1">
    <location>
        <begin position="117"/>
        <end position="126"/>
    </location>
</feature>
<organism evidence="2 3">
    <name type="scientific">Actinomadura barringtoniae</name>
    <dbReference type="NCBI Taxonomy" id="1427535"/>
    <lineage>
        <taxon>Bacteria</taxon>
        <taxon>Bacillati</taxon>
        <taxon>Actinomycetota</taxon>
        <taxon>Actinomycetes</taxon>
        <taxon>Streptosporangiales</taxon>
        <taxon>Thermomonosporaceae</taxon>
        <taxon>Actinomadura</taxon>
    </lineage>
</organism>
<dbReference type="EMBL" id="JAGEOJ010000006">
    <property type="protein sequence ID" value="MBO2448729.1"/>
    <property type="molecule type" value="Genomic_DNA"/>
</dbReference>
<proteinExistence type="predicted"/>
<comment type="caution">
    <text evidence="2">The sequence shown here is derived from an EMBL/GenBank/DDBJ whole genome shotgun (WGS) entry which is preliminary data.</text>
</comment>
<dbReference type="Proteomes" id="UP000669179">
    <property type="component" value="Unassembled WGS sequence"/>
</dbReference>
<name>A0A939PGE7_9ACTN</name>
<dbReference type="RefSeq" id="WP_208256390.1">
    <property type="nucleotide sequence ID" value="NZ_JAGEOJ010000006.1"/>
</dbReference>
<accession>A0A939PGE7</accession>
<keyword evidence="3" id="KW-1185">Reference proteome</keyword>
<evidence type="ECO:0000313" key="2">
    <source>
        <dbReference type="EMBL" id="MBO2448729.1"/>
    </source>
</evidence>
<reference evidence="2" key="1">
    <citation type="submission" date="2021-03" db="EMBL/GenBank/DDBJ databases">
        <authorList>
            <person name="Kanchanasin P."/>
            <person name="Saeng-In P."/>
            <person name="Phongsopitanun W."/>
            <person name="Yuki M."/>
            <person name="Kudo T."/>
            <person name="Ohkuma M."/>
            <person name="Tanasupawat S."/>
        </authorList>
    </citation>
    <scope>NUCLEOTIDE SEQUENCE</scope>
    <source>
        <strain evidence="2">GKU 128</strain>
    </source>
</reference>
<evidence type="ECO:0000313" key="3">
    <source>
        <dbReference type="Proteomes" id="UP000669179"/>
    </source>
</evidence>
<feature type="region of interest" description="Disordered" evidence="1">
    <location>
        <begin position="105"/>
        <end position="143"/>
    </location>
</feature>
<dbReference type="AlphaFoldDB" id="A0A939PGE7"/>
<feature type="region of interest" description="Disordered" evidence="1">
    <location>
        <begin position="1"/>
        <end position="20"/>
    </location>
</feature>
<sequence>MASLDRPREPSPDDIVGAPNADDANGRLAALDMAARAHELPNEVTTGDHGQNYYVRMDRGRRAPVRVFCRPRAMDGGRLWFFADRGTPVAEASDIRAALVWLKEQAAPVENDDEDEGAYRRSDHSHAASSGACDGTKPEHGRG</sequence>